<dbReference type="FunFam" id="3.40.50.300:FF:000982">
    <property type="entry name" value="Inactive ATP-dependent zinc metalloprotease FTSHI 2 like"/>
    <property type="match status" value="1"/>
</dbReference>
<dbReference type="Gene3D" id="1.20.58.760">
    <property type="entry name" value="Peptidase M41"/>
    <property type="match status" value="1"/>
</dbReference>
<dbReference type="GO" id="GO:0009507">
    <property type="term" value="C:chloroplast"/>
    <property type="evidence" value="ECO:0007669"/>
    <property type="project" value="TreeGrafter"/>
</dbReference>
<dbReference type="GO" id="GO:0005524">
    <property type="term" value="F:ATP binding"/>
    <property type="evidence" value="ECO:0007669"/>
    <property type="project" value="InterPro"/>
</dbReference>
<dbReference type="InterPro" id="IPR003959">
    <property type="entry name" value="ATPase_AAA_core"/>
</dbReference>
<dbReference type="GO" id="GO:0006508">
    <property type="term" value="P:proteolysis"/>
    <property type="evidence" value="ECO:0007669"/>
    <property type="project" value="UniProtKB-KW"/>
</dbReference>
<dbReference type="SUPFAM" id="SSF140990">
    <property type="entry name" value="FtsH protease domain-like"/>
    <property type="match status" value="1"/>
</dbReference>
<sequence length="1044" mass="118493">MALPNLPFDEKMLPRFPLSAKTMSIPHLDYLPSLSLGSRLEAGNGSMQDPPTIPLLPNLKFLAQDAVRYNQQERELPPTLGLGQMTTSFSSFPENHRKVLENIMMRTGSGSSNMFRKKSRTGVKSCKTLPIPHLSNTKQISMACQCLLPSHHSSLISLSKTRIKTRRLFSHNYPSISSQLQTSPLDEDDNYNKTKQKLNFLNLSITLTIISASLPHPSLAAATVKKRSSKKTTPKKPEALTPQELKSWAQGLPTVSNRIPYTQLLELNKQGKLKHVIKQSNSSIRHRAEPVLVVLDDSRVLRTVLPTLDSDRMFWQCWDESKLDSVCVNTYTPPVKSPEVPVPYLGFMVRGTDFLFRFLGRAMTRKKESKRAVEYRKVREELKRQKKEELEGMRKEREMMEKAIRVQKKEEERKRKKEERKRNHIESLQQARKNYENMADMWASLAQDSNVATALGLVFFVIFYQTVVLSYRKQKKDYDDRLKIEKAEVEERKKMRELEREMEGIEGEDEEEEGEQGRGEQNPYLKMAMQFMKSGARVRRAHNKRLPQYLERGVDVKFTDVAGLGKIRLELEEIVKFFTHGEMYRRRGVKIPGGILLCGPPGVGKTLLAKAVAGEAGVNFFSISASQFVEIYVGVGASRVRALYQEAKENAPSVVFIDELDAVGRERGLIKGSGGQERDATLNQLLVCLDGFEGRGEVITIASTNRPDILDPALVRPGRFDRKIYIPKPGLIGRIEILKVALPNLHLFIHIKCCIYGIVHARKKPMAEDVDYMAVASMTDGMVGAELANIVEVAAINMMRDGRTEITTDDMLQAAQMEERGMLDRKERSPETWKQVAINEAAMAVVAVNFPDLKNIEFLTIAPRAGRELGYVRMKMDPIKFNEGMLTRQSLLDHITVQLAPRAADEIWYGEGQLSTIWSETADNARSAARTFVLGGLSEKHHGLSEFWVADRINEIDVEALRIVNMCYERAKEILQQNQKLMDAVVDELVQKKSLTKQEFLHLVELHGSLKPMPPSILDIRTARRAQFQEMMMNQNEVTVESKL</sequence>
<evidence type="ECO:0000256" key="5">
    <source>
        <dbReference type="ARBA" id="ARBA00022946"/>
    </source>
</evidence>
<gene>
    <name evidence="8" type="ORF">FSB_LOCUS2584</name>
</gene>
<feature type="compositionally biased region" description="Acidic residues" evidence="6">
    <location>
        <begin position="504"/>
        <end position="514"/>
    </location>
</feature>
<keyword evidence="5" id="KW-0809">Transit peptide</keyword>
<comment type="similarity">
    <text evidence="2">In the N-terminal section; belongs to the AAA ATPase family.</text>
</comment>
<keyword evidence="3" id="KW-0645">Protease</keyword>
<feature type="region of interest" description="Disordered" evidence="6">
    <location>
        <begin position="223"/>
        <end position="243"/>
    </location>
</feature>
<evidence type="ECO:0000256" key="1">
    <source>
        <dbReference type="ARBA" id="ARBA00010044"/>
    </source>
</evidence>
<dbReference type="CDD" id="cd19501">
    <property type="entry name" value="RecA-like_FtsH"/>
    <property type="match status" value="1"/>
</dbReference>
<dbReference type="InterPro" id="IPR027417">
    <property type="entry name" value="P-loop_NTPase"/>
</dbReference>
<dbReference type="Pfam" id="PF00004">
    <property type="entry name" value="AAA"/>
    <property type="match status" value="1"/>
</dbReference>
<dbReference type="InterPro" id="IPR003593">
    <property type="entry name" value="AAA+_ATPase"/>
</dbReference>
<dbReference type="GO" id="GO:0016887">
    <property type="term" value="F:ATP hydrolysis activity"/>
    <property type="evidence" value="ECO:0007669"/>
    <property type="project" value="InterPro"/>
</dbReference>
<dbReference type="InterPro" id="IPR000642">
    <property type="entry name" value="Peptidase_M41"/>
</dbReference>
<organism evidence="8">
    <name type="scientific">Fagus sylvatica</name>
    <name type="common">Beechnut</name>
    <dbReference type="NCBI Taxonomy" id="28930"/>
    <lineage>
        <taxon>Eukaryota</taxon>
        <taxon>Viridiplantae</taxon>
        <taxon>Streptophyta</taxon>
        <taxon>Embryophyta</taxon>
        <taxon>Tracheophyta</taxon>
        <taxon>Spermatophyta</taxon>
        <taxon>Magnoliopsida</taxon>
        <taxon>eudicotyledons</taxon>
        <taxon>Gunneridae</taxon>
        <taxon>Pentapetalae</taxon>
        <taxon>rosids</taxon>
        <taxon>fabids</taxon>
        <taxon>Fagales</taxon>
        <taxon>Fagaceae</taxon>
        <taxon>Fagus</taxon>
    </lineage>
</organism>
<evidence type="ECO:0000256" key="3">
    <source>
        <dbReference type="ARBA" id="ARBA00022670"/>
    </source>
</evidence>
<evidence type="ECO:0000256" key="6">
    <source>
        <dbReference type="SAM" id="MobiDB-lite"/>
    </source>
</evidence>
<protein>
    <recommendedName>
        <fullName evidence="7">AAA+ ATPase domain-containing protein</fullName>
    </recommendedName>
</protein>
<dbReference type="Gene3D" id="1.10.8.60">
    <property type="match status" value="1"/>
</dbReference>
<feature type="region of interest" description="Disordered" evidence="6">
    <location>
        <begin position="407"/>
        <end position="427"/>
    </location>
</feature>
<dbReference type="PANTHER" id="PTHR23076">
    <property type="entry name" value="METALLOPROTEASE M41 FTSH"/>
    <property type="match status" value="1"/>
</dbReference>
<dbReference type="SUPFAM" id="SSF52540">
    <property type="entry name" value="P-loop containing nucleoside triphosphate hydrolases"/>
    <property type="match status" value="1"/>
</dbReference>
<dbReference type="Pfam" id="PF17862">
    <property type="entry name" value="AAA_lid_3"/>
    <property type="match status" value="1"/>
</dbReference>
<accession>A0A2N9EIW7</accession>
<evidence type="ECO:0000259" key="7">
    <source>
        <dbReference type="SMART" id="SM00382"/>
    </source>
</evidence>
<dbReference type="Pfam" id="PF01434">
    <property type="entry name" value="Peptidase_M41"/>
    <property type="match status" value="1"/>
</dbReference>
<dbReference type="AlphaFoldDB" id="A0A2N9EIW7"/>
<evidence type="ECO:0000256" key="2">
    <source>
        <dbReference type="ARBA" id="ARBA00010550"/>
    </source>
</evidence>
<evidence type="ECO:0000256" key="4">
    <source>
        <dbReference type="ARBA" id="ARBA00022801"/>
    </source>
</evidence>
<dbReference type="InterPro" id="IPR041569">
    <property type="entry name" value="AAA_lid_3"/>
</dbReference>
<dbReference type="InterPro" id="IPR037219">
    <property type="entry name" value="Peptidase_M41-like"/>
</dbReference>
<evidence type="ECO:0000313" key="8">
    <source>
        <dbReference type="EMBL" id="SPC74702.1"/>
    </source>
</evidence>
<feature type="domain" description="AAA+ ATPase" evidence="7">
    <location>
        <begin position="591"/>
        <end position="730"/>
    </location>
</feature>
<feature type="compositionally biased region" description="Basic residues" evidence="6">
    <location>
        <begin position="224"/>
        <end position="234"/>
    </location>
</feature>
<dbReference type="SMART" id="SM00382">
    <property type="entry name" value="AAA"/>
    <property type="match status" value="1"/>
</dbReference>
<comment type="similarity">
    <text evidence="1">In the C-terminal section; belongs to the peptidase M41 family.</text>
</comment>
<dbReference type="FunFam" id="1.20.58.760:FF:000012">
    <property type="entry name" value="probable inactive ATP-dependent zinc metalloprotease FTSHI 2, chloroplastic"/>
    <property type="match status" value="1"/>
</dbReference>
<keyword evidence="4" id="KW-0378">Hydrolase</keyword>
<dbReference type="PANTHER" id="PTHR23076:SF56">
    <property type="entry name" value="INACTIVE ATP-DEPENDENT ZINC METALLOPROTEASE FTSHI 2, CHLOROPLASTIC-RELATED"/>
    <property type="match status" value="1"/>
</dbReference>
<name>A0A2N9EIW7_FAGSY</name>
<dbReference type="GO" id="GO:0004222">
    <property type="term" value="F:metalloendopeptidase activity"/>
    <property type="evidence" value="ECO:0007669"/>
    <property type="project" value="InterPro"/>
</dbReference>
<dbReference type="GO" id="GO:0004176">
    <property type="term" value="F:ATP-dependent peptidase activity"/>
    <property type="evidence" value="ECO:0007669"/>
    <property type="project" value="InterPro"/>
</dbReference>
<reference evidence="8" key="1">
    <citation type="submission" date="2018-02" db="EMBL/GenBank/DDBJ databases">
        <authorList>
            <person name="Cohen D.B."/>
            <person name="Kent A.D."/>
        </authorList>
    </citation>
    <scope>NUCLEOTIDE SEQUENCE</scope>
</reference>
<feature type="region of interest" description="Disordered" evidence="6">
    <location>
        <begin position="498"/>
        <end position="520"/>
    </location>
</feature>
<dbReference type="Gene3D" id="3.40.50.300">
    <property type="entry name" value="P-loop containing nucleotide triphosphate hydrolases"/>
    <property type="match status" value="1"/>
</dbReference>
<proteinExistence type="inferred from homology"/>
<dbReference type="EMBL" id="OIVN01000121">
    <property type="protein sequence ID" value="SPC74702.1"/>
    <property type="molecule type" value="Genomic_DNA"/>
</dbReference>
<dbReference type="GO" id="GO:0045037">
    <property type="term" value="P:protein import into chloroplast stroma"/>
    <property type="evidence" value="ECO:0007669"/>
    <property type="project" value="TreeGrafter"/>
</dbReference>